<feature type="compositionally biased region" description="Basic and acidic residues" evidence="1">
    <location>
        <begin position="606"/>
        <end position="623"/>
    </location>
</feature>
<feature type="region of interest" description="Disordered" evidence="1">
    <location>
        <begin position="535"/>
        <end position="652"/>
    </location>
</feature>
<evidence type="ECO:0000256" key="1">
    <source>
        <dbReference type="SAM" id="MobiDB-lite"/>
    </source>
</evidence>
<keyword evidence="4" id="KW-1185">Reference proteome</keyword>
<feature type="region of interest" description="Disordered" evidence="1">
    <location>
        <begin position="1"/>
        <end position="400"/>
    </location>
</feature>
<feature type="compositionally biased region" description="Basic and acidic residues" evidence="1">
    <location>
        <begin position="481"/>
        <end position="491"/>
    </location>
</feature>
<feature type="compositionally biased region" description="Polar residues" evidence="1">
    <location>
        <begin position="232"/>
        <end position="244"/>
    </location>
</feature>
<dbReference type="InterPro" id="IPR014840">
    <property type="entry name" value="HRD"/>
</dbReference>
<feature type="compositionally biased region" description="Low complexity" evidence="1">
    <location>
        <begin position="377"/>
        <end position="392"/>
    </location>
</feature>
<dbReference type="EMBL" id="CAVMBE010000121">
    <property type="protein sequence ID" value="CAK4034514.1"/>
    <property type="molecule type" value="Genomic_DNA"/>
</dbReference>
<feature type="compositionally biased region" description="Basic and acidic residues" evidence="1">
    <location>
        <begin position="93"/>
        <end position="122"/>
    </location>
</feature>
<feature type="domain" description="Hpc2-related" evidence="2">
    <location>
        <begin position="494"/>
        <end position="534"/>
    </location>
</feature>
<feature type="region of interest" description="Disordered" evidence="1">
    <location>
        <begin position="454"/>
        <end position="506"/>
    </location>
</feature>
<name>A0AAI8Z8L3_9PEZI</name>
<evidence type="ECO:0000259" key="2">
    <source>
        <dbReference type="Pfam" id="PF08729"/>
    </source>
</evidence>
<evidence type="ECO:0000313" key="4">
    <source>
        <dbReference type="Proteomes" id="UP001296104"/>
    </source>
</evidence>
<accession>A0AAI8Z8L3</accession>
<feature type="compositionally biased region" description="Polar residues" evidence="1">
    <location>
        <begin position="265"/>
        <end position="274"/>
    </location>
</feature>
<proteinExistence type="predicted"/>
<feature type="compositionally biased region" description="Low complexity" evidence="1">
    <location>
        <begin position="276"/>
        <end position="288"/>
    </location>
</feature>
<feature type="compositionally biased region" description="Low complexity" evidence="1">
    <location>
        <begin position="57"/>
        <end position="80"/>
    </location>
</feature>
<feature type="compositionally biased region" description="Low complexity" evidence="1">
    <location>
        <begin position="245"/>
        <end position="264"/>
    </location>
</feature>
<reference evidence="3" key="1">
    <citation type="submission" date="2023-11" db="EMBL/GenBank/DDBJ databases">
        <authorList>
            <person name="Alioto T."/>
            <person name="Alioto T."/>
            <person name="Gomez Garrido J."/>
        </authorList>
    </citation>
    <scope>NUCLEOTIDE SEQUENCE</scope>
</reference>
<organism evidence="3 4">
    <name type="scientific">Lecanosticta acicola</name>
    <dbReference type="NCBI Taxonomy" id="111012"/>
    <lineage>
        <taxon>Eukaryota</taxon>
        <taxon>Fungi</taxon>
        <taxon>Dikarya</taxon>
        <taxon>Ascomycota</taxon>
        <taxon>Pezizomycotina</taxon>
        <taxon>Dothideomycetes</taxon>
        <taxon>Dothideomycetidae</taxon>
        <taxon>Mycosphaerellales</taxon>
        <taxon>Mycosphaerellaceae</taxon>
        <taxon>Lecanosticta</taxon>
    </lineage>
</organism>
<evidence type="ECO:0000313" key="3">
    <source>
        <dbReference type="EMBL" id="CAK4034514.1"/>
    </source>
</evidence>
<feature type="compositionally biased region" description="Low complexity" evidence="1">
    <location>
        <begin position="632"/>
        <end position="652"/>
    </location>
</feature>
<protein>
    <submittedName>
        <fullName evidence="3">Flocculation FLO11-like</fullName>
    </submittedName>
</protein>
<sequence length="665" mass="69941">MSMPPLVREDGASETSSISSPPLSPPQDVIAVAPRAPDQRPPQYPAEGVVTASGTPAHTIAAQNTAAHNANASLPNANADPPAPAKPKRQRKAKENKDDRPAVDEKPKRGRKPREPKIKHEPPSTTAAASRKRQKTEDKSAVARQSTLTEMVNHFPPPAVPASAPRHQQSYPSSPQPPPPRPQHTTSTDAGLRSSLPPYASNPPTPRPISSGQNYDPIRGATRDSAPPARTSMPSTTNGTHSSQPSPHINPASASPSIISLIDPQPSTKTSAATMPSHSPTMQPQHQQQPPPFVASQHSPTPSRPPPTLTPAMSAPPHSNQSIPIPKQAMDGARDIDGPACKSAQPEVRVPHSKSSSSAPTPKPIPARASSPPKATGSGLLSSSDLFGGPSSNQGAERRGVDIEIQIKLDPAGGNTINMAQEIAKRYGRDAINPRAAAHRERLFQVAAAANKLEGGSADDMSVDLMSEADGDSNVEMGGMDEEKSTTDDPKPRKRRKKVEEYDKEDDFIDDTELAWQEQAAVAKDGFFVYSGPLVREGEKAQVDSATGTTGRGRGGRGRGRGRAAANAAASGGATHASVAEKNATTTGRGRGRGRGTGAPRKPRITKADRERMEAEKAERERMGNPGASAMLAPPTLQVQQQTTSTPTGPATAAYYGAQQTAVAQ</sequence>
<gene>
    <name evidence="3" type="ORF">LECACI_7A009672</name>
</gene>
<comment type="caution">
    <text evidence="3">The sequence shown here is derived from an EMBL/GenBank/DDBJ whole genome shotgun (WGS) entry which is preliminary data.</text>
</comment>
<dbReference type="Pfam" id="PF08729">
    <property type="entry name" value="HUN"/>
    <property type="match status" value="1"/>
</dbReference>
<feature type="compositionally biased region" description="Low complexity" evidence="1">
    <location>
        <begin position="563"/>
        <end position="575"/>
    </location>
</feature>
<dbReference type="AlphaFoldDB" id="A0AAI8Z8L3"/>
<dbReference type="Proteomes" id="UP001296104">
    <property type="component" value="Unassembled WGS sequence"/>
</dbReference>